<sequence length="549" mass="64975">MNWVIFFSILLTSIYIWNLQIQKNKIKKLYSRLKEQWGKPKQDTFFDFERIKRYHNNYAFSENTYQKISEQTVNDLDLDDLFEYIDRTKSSIGQQFLYNRIREIPNQNEDIELTELINFFNEDENFRLKIQAQLLLLNNKEGYYFETLFNNQTFPKSKYLKSAYILSFSFALFILFTFYVPILFIFLIPILALNLFIHYKNKMVVHEYLYAINQFKRTYKVAQTILNDEKIKNISNHQTFIKKLNTIEQKSTFINMEKKLDNEWLILMWMPIEFLKVAFNLEYIAFYSLIGDFYRHRKSLHELFVFIGKLDLAQTISSLKAEPTTTCKPEFTLNKQITFQGIYHPLIFDSIPNDLSLHNQSLLLTGSNMSGKTTFIRTIAINSILAQTIGICFAKKYCAPYFKIHSSIRISDDLLNNTSYYLQEVLTIKKFVDLKESTTPCLFVLDEIFKGTNTQERVSGGFAILNYLNQSPHFVMVATHDLELVELLQDKNYAVYHFSEQILNNNLHFDYKIKSGKLKTQNAIKILELHNYPKEITTEALYVKQTFFS</sequence>
<dbReference type="Pfam" id="PF00488">
    <property type="entry name" value="MutS_V"/>
    <property type="match status" value="1"/>
</dbReference>
<dbReference type="Proteomes" id="UP000295215">
    <property type="component" value="Unassembled WGS sequence"/>
</dbReference>
<dbReference type="PANTHER" id="PTHR11361:SF152">
    <property type="entry name" value="DNA MISMATCH REPAIR PROTEIN"/>
    <property type="match status" value="1"/>
</dbReference>
<keyword evidence="4" id="KW-1133">Transmembrane helix</keyword>
<dbReference type="GO" id="GO:0006298">
    <property type="term" value="P:mismatch repair"/>
    <property type="evidence" value="ECO:0007669"/>
    <property type="project" value="InterPro"/>
</dbReference>
<keyword evidence="3" id="KW-0238">DNA-binding</keyword>
<evidence type="ECO:0000256" key="1">
    <source>
        <dbReference type="ARBA" id="ARBA00022741"/>
    </source>
</evidence>
<dbReference type="EMBL" id="SOAG01000046">
    <property type="protein sequence ID" value="TDS50953.1"/>
    <property type="molecule type" value="Genomic_DNA"/>
</dbReference>
<dbReference type="GO" id="GO:0005524">
    <property type="term" value="F:ATP binding"/>
    <property type="evidence" value="ECO:0007669"/>
    <property type="project" value="UniProtKB-KW"/>
</dbReference>
<gene>
    <name evidence="6" type="ORF">C8P70_1467</name>
</gene>
<keyword evidence="2" id="KW-0067">ATP-binding</keyword>
<dbReference type="OrthoDB" id="9802448at2"/>
<keyword evidence="1" id="KW-0547">Nucleotide-binding</keyword>
<keyword evidence="4" id="KW-0472">Membrane</keyword>
<protein>
    <submittedName>
        <fullName evidence="6">MutS-like protein</fullName>
    </submittedName>
</protein>
<dbReference type="GO" id="GO:0140664">
    <property type="term" value="F:ATP-dependent DNA damage sensor activity"/>
    <property type="evidence" value="ECO:0007669"/>
    <property type="project" value="InterPro"/>
</dbReference>
<feature type="transmembrane region" description="Helical" evidence="4">
    <location>
        <begin position="6"/>
        <end position="22"/>
    </location>
</feature>
<keyword evidence="4" id="KW-0812">Transmembrane</keyword>
<evidence type="ECO:0000256" key="2">
    <source>
        <dbReference type="ARBA" id="ARBA00022840"/>
    </source>
</evidence>
<reference evidence="6 7" key="1">
    <citation type="submission" date="2019-03" db="EMBL/GenBank/DDBJ databases">
        <title>Genomic Encyclopedia of Archaeal and Bacterial Type Strains, Phase II (KMG-II): from individual species to whole genera.</title>
        <authorList>
            <person name="Goeker M."/>
        </authorList>
    </citation>
    <scope>NUCLEOTIDE SEQUENCE [LARGE SCALE GENOMIC DNA]</scope>
    <source>
        <strain evidence="6 7">DSM 28213</strain>
    </source>
</reference>
<evidence type="ECO:0000259" key="5">
    <source>
        <dbReference type="SMART" id="SM00534"/>
    </source>
</evidence>
<dbReference type="GO" id="GO:0030983">
    <property type="term" value="F:mismatched DNA binding"/>
    <property type="evidence" value="ECO:0007669"/>
    <property type="project" value="InterPro"/>
</dbReference>
<dbReference type="SMART" id="SM00534">
    <property type="entry name" value="MUTSac"/>
    <property type="match status" value="1"/>
</dbReference>
<evidence type="ECO:0000256" key="4">
    <source>
        <dbReference type="SAM" id="Phobius"/>
    </source>
</evidence>
<proteinExistence type="predicted"/>
<dbReference type="InterPro" id="IPR000432">
    <property type="entry name" value="DNA_mismatch_repair_MutS_C"/>
</dbReference>
<dbReference type="GO" id="GO:0005829">
    <property type="term" value="C:cytosol"/>
    <property type="evidence" value="ECO:0007669"/>
    <property type="project" value="TreeGrafter"/>
</dbReference>
<accession>A0A4R7EM15</accession>
<dbReference type="PANTHER" id="PTHR11361">
    <property type="entry name" value="DNA MISMATCH REPAIR PROTEIN MUTS FAMILY MEMBER"/>
    <property type="match status" value="1"/>
</dbReference>
<dbReference type="InterPro" id="IPR027417">
    <property type="entry name" value="P-loop_NTPase"/>
</dbReference>
<feature type="domain" description="DNA mismatch repair proteins mutS family" evidence="5">
    <location>
        <begin position="359"/>
        <end position="545"/>
    </location>
</feature>
<feature type="transmembrane region" description="Helical" evidence="4">
    <location>
        <begin position="164"/>
        <end position="197"/>
    </location>
</feature>
<comment type="caution">
    <text evidence="6">The sequence shown here is derived from an EMBL/GenBank/DDBJ whole genome shotgun (WGS) entry which is preliminary data.</text>
</comment>
<dbReference type="AlphaFoldDB" id="A0A4R7EM15"/>
<name>A0A4R7EM15_9FLAO</name>
<evidence type="ECO:0000256" key="3">
    <source>
        <dbReference type="ARBA" id="ARBA00023125"/>
    </source>
</evidence>
<dbReference type="SUPFAM" id="SSF52540">
    <property type="entry name" value="P-loop containing nucleoside triphosphate hydrolases"/>
    <property type="match status" value="1"/>
</dbReference>
<keyword evidence="7" id="KW-1185">Reference proteome</keyword>
<evidence type="ECO:0000313" key="7">
    <source>
        <dbReference type="Proteomes" id="UP000295215"/>
    </source>
</evidence>
<dbReference type="Gene3D" id="3.40.50.300">
    <property type="entry name" value="P-loop containing nucleotide triphosphate hydrolases"/>
    <property type="match status" value="1"/>
</dbReference>
<dbReference type="RefSeq" id="WP_133713772.1">
    <property type="nucleotide sequence ID" value="NZ_SOAG01000046.1"/>
</dbReference>
<evidence type="ECO:0000313" key="6">
    <source>
        <dbReference type="EMBL" id="TDS50953.1"/>
    </source>
</evidence>
<dbReference type="InterPro" id="IPR045076">
    <property type="entry name" value="MutS"/>
</dbReference>
<organism evidence="6 7">
    <name type="scientific">Myroides indicus</name>
    <dbReference type="NCBI Taxonomy" id="1323422"/>
    <lineage>
        <taxon>Bacteria</taxon>
        <taxon>Pseudomonadati</taxon>
        <taxon>Bacteroidota</taxon>
        <taxon>Flavobacteriia</taxon>
        <taxon>Flavobacteriales</taxon>
        <taxon>Flavobacteriaceae</taxon>
        <taxon>Myroides</taxon>
    </lineage>
</organism>